<dbReference type="InterPro" id="IPR041966">
    <property type="entry name" value="LOTUS-like"/>
</dbReference>
<feature type="domain" description="HTH OST-type" evidence="1">
    <location>
        <begin position="43"/>
        <end position="117"/>
    </location>
</feature>
<protein>
    <recommendedName>
        <fullName evidence="1">HTH OST-type domain-containing protein</fullName>
    </recommendedName>
</protein>
<keyword evidence="3" id="KW-1185">Reference proteome</keyword>
<organism evidence="2 3">
    <name type="scientific">Solanum pinnatisectum</name>
    <name type="common">tansyleaf nightshade</name>
    <dbReference type="NCBI Taxonomy" id="50273"/>
    <lineage>
        <taxon>Eukaryota</taxon>
        <taxon>Viridiplantae</taxon>
        <taxon>Streptophyta</taxon>
        <taxon>Embryophyta</taxon>
        <taxon>Tracheophyta</taxon>
        <taxon>Spermatophyta</taxon>
        <taxon>Magnoliopsida</taxon>
        <taxon>eudicotyledons</taxon>
        <taxon>Gunneridae</taxon>
        <taxon>Pentapetalae</taxon>
        <taxon>asterids</taxon>
        <taxon>lamiids</taxon>
        <taxon>Solanales</taxon>
        <taxon>Solanaceae</taxon>
        <taxon>Solanoideae</taxon>
        <taxon>Solaneae</taxon>
        <taxon>Solanum</taxon>
    </lineage>
</organism>
<dbReference type="Pfam" id="PF12872">
    <property type="entry name" value="OST-HTH"/>
    <property type="match status" value="1"/>
</dbReference>
<dbReference type="InterPro" id="IPR025605">
    <property type="entry name" value="OST-HTH/LOTUS_dom"/>
</dbReference>
<evidence type="ECO:0000313" key="3">
    <source>
        <dbReference type="Proteomes" id="UP001311915"/>
    </source>
</evidence>
<gene>
    <name evidence="2" type="ORF">R3W88_027118</name>
</gene>
<comment type="caution">
    <text evidence="2">The sequence shown here is derived from an EMBL/GenBank/DDBJ whole genome shotgun (WGS) entry which is preliminary data.</text>
</comment>
<dbReference type="Gene3D" id="3.30.420.610">
    <property type="entry name" value="LOTUS domain-like"/>
    <property type="match status" value="1"/>
</dbReference>
<evidence type="ECO:0000313" key="2">
    <source>
        <dbReference type="EMBL" id="KAK4724339.1"/>
    </source>
</evidence>
<dbReference type="PROSITE" id="PS51644">
    <property type="entry name" value="HTH_OST"/>
    <property type="match status" value="1"/>
</dbReference>
<dbReference type="CDD" id="cd08824">
    <property type="entry name" value="LOTUS"/>
    <property type="match status" value="1"/>
</dbReference>
<accession>A0AAV9LHX3</accession>
<evidence type="ECO:0000259" key="1">
    <source>
        <dbReference type="PROSITE" id="PS51644"/>
    </source>
</evidence>
<dbReference type="AlphaFoldDB" id="A0AAV9LHX3"/>
<dbReference type="Proteomes" id="UP001311915">
    <property type="component" value="Unassembled WGS sequence"/>
</dbReference>
<reference evidence="2 3" key="1">
    <citation type="submission" date="2023-10" db="EMBL/GenBank/DDBJ databases">
        <title>Genome-Wide Identification Analysis in wild type Solanum Pinnatisectum Reveals Some Genes Defensing Phytophthora Infestans.</title>
        <authorList>
            <person name="Sun C."/>
        </authorList>
    </citation>
    <scope>NUCLEOTIDE SEQUENCE [LARGE SCALE GENOMIC DNA]</scope>
    <source>
        <strain evidence="2">LQN</strain>
        <tissue evidence="2">Leaf</tissue>
    </source>
</reference>
<name>A0AAV9LHX3_9SOLN</name>
<dbReference type="EMBL" id="JAWPEI010000006">
    <property type="protein sequence ID" value="KAK4724339.1"/>
    <property type="molecule type" value="Genomic_DNA"/>
</dbReference>
<proteinExistence type="predicted"/>
<sequence>MQVVNADIVTTPKSSDEFSDDGRLVIEHGGRKKSDTAALVEQSLQRFKYEIQEILVSYFCRILLSNFEAIYKLRYKRPLDYESFGVTELEQLLEKVKDAVVMQEEPASKRRFLAAVGR</sequence>